<comment type="caution">
    <text evidence="2">The sequence shown here is derived from an EMBL/GenBank/DDBJ whole genome shotgun (WGS) entry which is preliminary data.</text>
</comment>
<dbReference type="EMBL" id="CAVLGL010000001">
    <property type="protein sequence ID" value="CAK1578119.1"/>
    <property type="molecule type" value="Genomic_DNA"/>
</dbReference>
<reference evidence="2 3" key="1">
    <citation type="submission" date="2023-11" db="EMBL/GenBank/DDBJ databases">
        <authorList>
            <person name="Hedman E."/>
            <person name="Englund M."/>
            <person name="Stromberg M."/>
            <person name="Nyberg Akerstrom W."/>
            <person name="Nylinder S."/>
            <person name="Jareborg N."/>
            <person name="Kallberg Y."/>
            <person name="Kronander E."/>
        </authorList>
    </citation>
    <scope>NUCLEOTIDE SEQUENCE [LARGE SCALE GENOMIC DNA]</scope>
</reference>
<proteinExistence type="predicted"/>
<feature type="region of interest" description="Disordered" evidence="1">
    <location>
        <begin position="22"/>
        <end position="64"/>
    </location>
</feature>
<feature type="compositionally biased region" description="Basic and acidic residues" evidence="1">
    <location>
        <begin position="32"/>
        <end position="44"/>
    </location>
</feature>
<dbReference type="PANTHER" id="PTHR33939">
    <property type="entry name" value="PROTEIN CBG22215"/>
    <property type="match status" value="1"/>
</dbReference>
<evidence type="ECO:0000313" key="2">
    <source>
        <dbReference type="EMBL" id="CAK1578119.1"/>
    </source>
</evidence>
<feature type="compositionally biased region" description="Basic and acidic residues" evidence="1">
    <location>
        <begin position="51"/>
        <end position="63"/>
    </location>
</feature>
<name>A0AAV1K6V1_9NEOP</name>
<evidence type="ECO:0000313" key="3">
    <source>
        <dbReference type="Proteomes" id="UP001314205"/>
    </source>
</evidence>
<dbReference type="GO" id="GO:0003676">
    <property type="term" value="F:nucleic acid binding"/>
    <property type="evidence" value="ECO:0007669"/>
    <property type="project" value="InterPro"/>
</dbReference>
<sequence>MLIMLTKLTTKLYVINARDETREPNNYGQKPPNEKKNVLEDHHQSARRQRTTPDDCACRDGKRQRQTNKHVPNCLLAFKSTKTTEYHEEMNFKKFKEWFITLLENLHEPHMIIMENAPYHSQKRTKLQHPQQSEGIEGNENMLKHKLVRLVKENKPRKPIYILEEIAEQHGHTVMHPNNTSPPITAKKMLTLLQNTCDNVTADDWRKVVEHTKKFILEDWE</sequence>
<protein>
    <recommendedName>
        <fullName evidence="4">Tc1-like transposase DDE domain-containing protein</fullName>
    </recommendedName>
</protein>
<dbReference type="AlphaFoldDB" id="A0AAV1K6V1"/>
<dbReference type="Proteomes" id="UP001314205">
    <property type="component" value="Unassembled WGS sequence"/>
</dbReference>
<keyword evidence="3" id="KW-1185">Reference proteome</keyword>
<evidence type="ECO:0000256" key="1">
    <source>
        <dbReference type="SAM" id="MobiDB-lite"/>
    </source>
</evidence>
<dbReference type="Gene3D" id="3.30.420.10">
    <property type="entry name" value="Ribonuclease H-like superfamily/Ribonuclease H"/>
    <property type="match status" value="1"/>
</dbReference>
<organism evidence="2 3">
    <name type="scientific">Parnassius mnemosyne</name>
    <name type="common">clouded apollo</name>
    <dbReference type="NCBI Taxonomy" id="213953"/>
    <lineage>
        <taxon>Eukaryota</taxon>
        <taxon>Metazoa</taxon>
        <taxon>Ecdysozoa</taxon>
        <taxon>Arthropoda</taxon>
        <taxon>Hexapoda</taxon>
        <taxon>Insecta</taxon>
        <taxon>Pterygota</taxon>
        <taxon>Neoptera</taxon>
        <taxon>Endopterygota</taxon>
        <taxon>Lepidoptera</taxon>
        <taxon>Glossata</taxon>
        <taxon>Ditrysia</taxon>
        <taxon>Papilionoidea</taxon>
        <taxon>Papilionidae</taxon>
        <taxon>Parnassiinae</taxon>
        <taxon>Parnassini</taxon>
        <taxon>Parnassius</taxon>
        <taxon>Driopa</taxon>
    </lineage>
</organism>
<dbReference type="PANTHER" id="PTHR33939:SF1">
    <property type="entry name" value="DUF4371 DOMAIN-CONTAINING PROTEIN"/>
    <property type="match status" value="1"/>
</dbReference>
<evidence type="ECO:0008006" key="4">
    <source>
        <dbReference type="Google" id="ProtNLM"/>
    </source>
</evidence>
<accession>A0AAV1K6V1</accession>
<gene>
    <name evidence="2" type="ORF">PARMNEM_LOCUS253</name>
</gene>
<dbReference type="InterPro" id="IPR036397">
    <property type="entry name" value="RNaseH_sf"/>
</dbReference>